<evidence type="ECO:0000256" key="3">
    <source>
        <dbReference type="ARBA" id="ARBA00022692"/>
    </source>
</evidence>
<dbReference type="EMBL" id="CT573213">
    <property type="protein sequence ID" value="CAJ64011.1"/>
    <property type="molecule type" value="Genomic_DNA"/>
</dbReference>
<evidence type="ECO:0000259" key="8">
    <source>
        <dbReference type="Pfam" id="PF02687"/>
    </source>
</evidence>
<feature type="domain" description="ABC3 transporter permease C-terminal" evidence="8">
    <location>
        <begin position="730"/>
        <end position="845"/>
    </location>
</feature>
<name>Q0REU4_FRAAA</name>
<protein>
    <submittedName>
        <fullName evidence="10">ABC transport system integral membrane protein</fullName>
    </submittedName>
</protein>
<feature type="transmembrane region" description="Helical" evidence="7">
    <location>
        <begin position="777"/>
        <end position="797"/>
    </location>
</feature>
<dbReference type="GO" id="GO:0022857">
    <property type="term" value="F:transmembrane transporter activity"/>
    <property type="evidence" value="ECO:0007669"/>
    <property type="project" value="TreeGrafter"/>
</dbReference>
<feature type="transmembrane region" description="Helical" evidence="7">
    <location>
        <begin position="408"/>
        <end position="428"/>
    </location>
</feature>
<feature type="transmembrane region" description="Helical" evidence="7">
    <location>
        <begin position="15"/>
        <end position="37"/>
    </location>
</feature>
<dbReference type="InterPro" id="IPR003838">
    <property type="entry name" value="ABC3_permease_C"/>
</dbReference>
<dbReference type="HOGENOM" id="CLU_012341_2_0_11"/>
<proteinExistence type="inferred from homology"/>
<gene>
    <name evidence="10" type="ordered locus">FRAAL5378</name>
</gene>
<feature type="transmembrane region" description="Helical" evidence="7">
    <location>
        <begin position="267"/>
        <end position="292"/>
    </location>
</feature>
<keyword evidence="3 7" id="KW-0812">Transmembrane</keyword>
<dbReference type="STRING" id="326424.FRAAL5378"/>
<comment type="similarity">
    <text evidence="6">Belongs to the ABC-4 integral membrane protein family.</text>
</comment>
<evidence type="ECO:0000313" key="11">
    <source>
        <dbReference type="Proteomes" id="UP000000657"/>
    </source>
</evidence>
<dbReference type="PROSITE" id="PS51257">
    <property type="entry name" value="PROKAR_LIPOPROTEIN"/>
    <property type="match status" value="1"/>
</dbReference>
<evidence type="ECO:0000256" key="5">
    <source>
        <dbReference type="ARBA" id="ARBA00023136"/>
    </source>
</evidence>
<keyword evidence="2" id="KW-1003">Cell membrane</keyword>
<sequence length="853" mass="87759">MLWLALRTLRTRRSAFLGSFVALVCTCALITACGLLFQSALTSHPPAERYRDVPLVVAGRQSLAFTYGSGDGKNTEHVALPERVRPAPGLADRLRAVPGVAEVVPDVSLPVGLATAGTEITTPDTVQLHGWDSARLTPYRLTKGRAPAGPGEVVVDADLARRARLAPGSRVTVAATDRVAGGYSVVGVAAPHSADPGPAVFVADAEANRLTAGLVDVLGVYPAPDSDSATVAKAVRRSLHGLPLSVRTGDGRGAAEFLDVDGALENVVALSATFGGISMAVALFVLAGTLALSVQQRRRELALLRAVGATGRQIRRLICGETLVLGLLACLPGLVGGAALAWVLRAVLVDHGVAPAAMRLDVGWIPLLVGAGATVLTAQLAVLVTGLRAGRLRPAQALYEATVPPARLGFARLLLGLLCAAGGIAVVATTRFLTGGVLTAIAAGAVLLHLFAAGLLGPLVARLALALLGPFIRGLSRTTGFLAVANSRAHTRRVTAVFTPLVLCTALGGTLLFLQTSRSHASEVQGRDRVLADQALTTRQGLPAGFVDTVRATPGVTAAAGLTPTTVVTGGSDSYAAQAITFAGPPGPPGTPGGTSGLLDLDVTAGSLADLRGDTVALSADRAHGKHVGRTVRLWLGDGTRRDLRLVAVYRRSIGFGDYLLPSPVVATHTTSPLIQTILVDTAPGAHIDWRALVAAQPGLHVHDRAALGSAALDGAEQQQEDLGAWSNYLLVALLTAFAAIAVVNTLTMATLERGREFATLRLTGATRRQVMRMVRWEAVLITAIALVVGAAITAATLVPFSRGISGTGTPYVPPQWVAALLGSGLLLAMAGSLLPARAVLRTPPVQSAGTGR</sequence>
<feature type="domain" description="ABC3 transporter permease C-terminal" evidence="8">
    <location>
        <begin position="273"/>
        <end position="392"/>
    </location>
</feature>
<evidence type="ECO:0000256" key="2">
    <source>
        <dbReference type="ARBA" id="ARBA00022475"/>
    </source>
</evidence>
<evidence type="ECO:0000256" key="7">
    <source>
        <dbReference type="SAM" id="Phobius"/>
    </source>
</evidence>
<dbReference type="eggNOG" id="COG0577">
    <property type="taxonomic scope" value="Bacteria"/>
</dbReference>
<organism evidence="10 11">
    <name type="scientific">Frankia alni (strain DSM 45986 / CECT 9034 / ACN14a)</name>
    <dbReference type="NCBI Taxonomy" id="326424"/>
    <lineage>
        <taxon>Bacteria</taxon>
        <taxon>Bacillati</taxon>
        <taxon>Actinomycetota</taxon>
        <taxon>Actinomycetes</taxon>
        <taxon>Frankiales</taxon>
        <taxon>Frankiaceae</taxon>
        <taxon>Frankia</taxon>
    </lineage>
</organism>
<evidence type="ECO:0000256" key="4">
    <source>
        <dbReference type="ARBA" id="ARBA00022989"/>
    </source>
</evidence>
<feature type="domain" description="MacB-like periplasmic core" evidence="9">
    <location>
        <begin position="88"/>
        <end position="237"/>
    </location>
</feature>
<accession>Q0REU4</accession>
<reference evidence="10 11" key="1">
    <citation type="journal article" date="2007" name="Genome Res.">
        <title>Genome characteristics of facultatively symbiotic Frankia sp. strains reflect host range and host plant biogeography.</title>
        <authorList>
            <person name="Normand P."/>
            <person name="Lapierre P."/>
            <person name="Tisa L.S."/>
            <person name="Gogarten J.P."/>
            <person name="Alloisio N."/>
            <person name="Bagnarol E."/>
            <person name="Bassi C.A."/>
            <person name="Berry A.M."/>
            <person name="Bickhart D.M."/>
            <person name="Choisne N."/>
            <person name="Couloux A."/>
            <person name="Cournoyer B."/>
            <person name="Cruveiller S."/>
            <person name="Daubin V."/>
            <person name="Demange N."/>
            <person name="Francino M.P."/>
            <person name="Goltsman E."/>
            <person name="Huang Y."/>
            <person name="Kopp O.R."/>
            <person name="Labarre L."/>
            <person name="Lapidus A."/>
            <person name="Lavire C."/>
            <person name="Marechal J."/>
            <person name="Martinez M."/>
            <person name="Mastronunzio J.E."/>
            <person name="Mullin B.C."/>
            <person name="Niemann J."/>
            <person name="Pujic P."/>
            <person name="Rawnsley T."/>
            <person name="Rouy Z."/>
            <person name="Schenowitz C."/>
            <person name="Sellstedt A."/>
            <person name="Tavares F."/>
            <person name="Tomkins J.P."/>
            <person name="Vallenet D."/>
            <person name="Valverde C."/>
            <person name="Wall L.G."/>
            <person name="Wang Y."/>
            <person name="Medigue C."/>
            <person name="Benson D.R."/>
        </authorList>
    </citation>
    <scope>NUCLEOTIDE SEQUENCE [LARGE SCALE GENOMIC DNA]</scope>
    <source>
        <strain evidence="11">DSM 45986 / CECT 9034 / ACN14a</strain>
    </source>
</reference>
<keyword evidence="4 7" id="KW-1133">Transmembrane helix</keyword>
<feature type="transmembrane region" description="Helical" evidence="7">
    <location>
        <begin position="364"/>
        <end position="387"/>
    </location>
</feature>
<evidence type="ECO:0000256" key="6">
    <source>
        <dbReference type="ARBA" id="ARBA00038076"/>
    </source>
</evidence>
<dbReference type="eggNOG" id="COG4591">
    <property type="taxonomic scope" value="Bacteria"/>
</dbReference>
<keyword evidence="5 7" id="KW-0472">Membrane</keyword>
<dbReference type="AlphaFoldDB" id="Q0REU4"/>
<dbReference type="InterPro" id="IPR050250">
    <property type="entry name" value="Macrolide_Exporter_MacB"/>
</dbReference>
<dbReference type="KEGG" id="fal:FRAAL5378"/>
<dbReference type="Pfam" id="PF12704">
    <property type="entry name" value="MacB_PCD"/>
    <property type="match status" value="1"/>
</dbReference>
<feature type="transmembrane region" description="Helical" evidence="7">
    <location>
        <begin position="440"/>
        <end position="473"/>
    </location>
</feature>
<keyword evidence="11" id="KW-1185">Reference proteome</keyword>
<evidence type="ECO:0000259" key="9">
    <source>
        <dbReference type="Pfam" id="PF12704"/>
    </source>
</evidence>
<feature type="transmembrane region" description="Helical" evidence="7">
    <location>
        <begin position="494"/>
        <end position="514"/>
    </location>
</feature>
<dbReference type="GO" id="GO:0005886">
    <property type="term" value="C:plasma membrane"/>
    <property type="evidence" value="ECO:0007669"/>
    <property type="project" value="UniProtKB-SubCell"/>
</dbReference>
<feature type="transmembrane region" description="Helical" evidence="7">
    <location>
        <begin position="322"/>
        <end position="344"/>
    </location>
</feature>
<feature type="transmembrane region" description="Helical" evidence="7">
    <location>
        <begin position="817"/>
        <end position="835"/>
    </location>
</feature>
<dbReference type="InterPro" id="IPR025857">
    <property type="entry name" value="MacB_PCD"/>
</dbReference>
<dbReference type="Pfam" id="PF02687">
    <property type="entry name" value="FtsX"/>
    <property type="match status" value="2"/>
</dbReference>
<evidence type="ECO:0000313" key="10">
    <source>
        <dbReference type="EMBL" id="CAJ64011.1"/>
    </source>
</evidence>
<evidence type="ECO:0000256" key="1">
    <source>
        <dbReference type="ARBA" id="ARBA00004651"/>
    </source>
</evidence>
<dbReference type="Proteomes" id="UP000000657">
    <property type="component" value="Chromosome"/>
</dbReference>
<feature type="transmembrane region" description="Helical" evidence="7">
    <location>
        <begin position="729"/>
        <end position="752"/>
    </location>
</feature>
<dbReference type="PANTHER" id="PTHR30572:SF4">
    <property type="entry name" value="ABC TRANSPORTER PERMEASE YTRF"/>
    <property type="match status" value="1"/>
</dbReference>
<dbReference type="PANTHER" id="PTHR30572">
    <property type="entry name" value="MEMBRANE COMPONENT OF TRANSPORTER-RELATED"/>
    <property type="match status" value="1"/>
</dbReference>
<comment type="subcellular location">
    <subcellularLocation>
        <location evidence="1">Cell membrane</location>
        <topology evidence="1">Multi-pass membrane protein</topology>
    </subcellularLocation>
</comment>